<accession>A0A3B1BFH5</accession>
<evidence type="ECO:0000256" key="2">
    <source>
        <dbReference type="ARBA" id="ARBA00023134"/>
    </source>
</evidence>
<dbReference type="HAMAP" id="MF_01820">
    <property type="entry name" value="GTPase_RsgA"/>
    <property type="match status" value="1"/>
</dbReference>
<name>A0A3B1BFH5_9ZZZZ</name>
<dbReference type="Pfam" id="PF03193">
    <property type="entry name" value="RsgA_GTPase"/>
    <property type="match status" value="1"/>
</dbReference>
<evidence type="ECO:0000256" key="1">
    <source>
        <dbReference type="ARBA" id="ARBA00022741"/>
    </source>
</evidence>
<dbReference type="InterPro" id="IPR027417">
    <property type="entry name" value="P-loop_NTPase"/>
</dbReference>
<dbReference type="PANTHER" id="PTHR32120">
    <property type="entry name" value="SMALL RIBOSOMAL SUBUNIT BIOGENESIS GTPASE RSGA"/>
    <property type="match status" value="1"/>
</dbReference>
<evidence type="ECO:0000259" key="3">
    <source>
        <dbReference type="PROSITE" id="PS50936"/>
    </source>
</evidence>
<dbReference type="CDD" id="cd01854">
    <property type="entry name" value="YjeQ_EngC"/>
    <property type="match status" value="1"/>
</dbReference>
<keyword evidence="1" id="KW-0547">Nucleotide-binding</keyword>
<keyword evidence="2" id="KW-0342">GTP-binding</keyword>
<evidence type="ECO:0000313" key="5">
    <source>
        <dbReference type="EMBL" id="VAX14862.1"/>
    </source>
</evidence>
<dbReference type="InterPro" id="IPR030378">
    <property type="entry name" value="G_CP_dom"/>
</dbReference>
<protein>
    <submittedName>
        <fullName evidence="5">Ribosome small subunit-stimulated GTPase EngC</fullName>
    </submittedName>
</protein>
<dbReference type="EMBL" id="UOGA01000022">
    <property type="protein sequence ID" value="VAX14862.1"/>
    <property type="molecule type" value="Genomic_DNA"/>
</dbReference>
<dbReference type="Gene3D" id="1.10.40.50">
    <property type="entry name" value="Probable gtpase engc, domain 3"/>
    <property type="match status" value="1"/>
</dbReference>
<dbReference type="InterPro" id="IPR010914">
    <property type="entry name" value="RsgA_GTPase_dom"/>
</dbReference>
<feature type="domain" description="EngC GTPase" evidence="3">
    <location>
        <begin position="101"/>
        <end position="247"/>
    </location>
</feature>
<dbReference type="InterPro" id="IPR004881">
    <property type="entry name" value="Ribosome_biogen_GTPase_RsgA"/>
</dbReference>
<dbReference type="SUPFAM" id="SSF52540">
    <property type="entry name" value="P-loop containing nucleoside triphosphate hydrolases"/>
    <property type="match status" value="1"/>
</dbReference>
<dbReference type="GO" id="GO:0003924">
    <property type="term" value="F:GTPase activity"/>
    <property type="evidence" value="ECO:0007669"/>
    <property type="project" value="InterPro"/>
</dbReference>
<dbReference type="NCBIfam" id="TIGR00157">
    <property type="entry name" value="ribosome small subunit-dependent GTPase A"/>
    <property type="match status" value="1"/>
</dbReference>
<dbReference type="PROSITE" id="PS50936">
    <property type="entry name" value="ENGC_GTPASE"/>
    <property type="match status" value="1"/>
</dbReference>
<dbReference type="AlphaFoldDB" id="A0A3B1BFH5"/>
<dbReference type="GO" id="GO:0005525">
    <property type="term" value="F:GTP binding"/>
    <property type="evidence" value="ECO:0007669"/>
    <property type="project" value="UniProtKB-KW"/>
</dbReference>
<feature type="domain" description="CP-type G" evidence="4">
    <location>
        <begin position="83"/>
        <end position="249"/>
    </location>
</feature>
<gene>
    <name evidence="5" type="ORF">MNBD_NITROSPINAE04-1767</name>
</gene>
<proteinExistence type="inferred from homology"/>
<dbReference type="PANTHER" id="PTHR32120:SF11">
    <property type="entry name" value="SMALL RIBOSOMAL SUBUNIT BIOGENESIS GTPASE RSGA 1, MITOCHONDRIAL-RELATED"/>
    <property type="match status" value="1"/>
</dbReference>
<dbReference type="PROSITE" id="PS51721">
    <property type="entry name" value="G_CP"/>
    <property type="match status" value="1"/>
</dbReference>
<evidence type="ECO:0000259" key="4">
    <source>
        <dbReference type="PROSITE" id="PS51721"/>
    </source>
</evidence>
<dbReference type="Gene3D" id="3.40.50.300">
    <property type="entry name" value="P-loop containing nucleotide triphosphate hydrolases"/>
    <property type="match status" value="1"/>
</dbReference>
<reference evidence="5" key="1">
    <citation type="submission" date="2018-06" db="EMBL/GenBank/DDBJ databases">
        <authorList>
            <person name="Zhirakovskaya E."/>
        </authorList>
    </citation>
    <scope>NUCLEOTIDE SEQUENCE</scope>
</reference>
<sequence length="312" mass="33903">MIVFLLYPPVSKEHPPEHLLNELLPPETGNGDTGRVIANFGQSVKIATKQGVVKWKPPHRESWVVGDIIRFVDGRPKTSLPRQNELSRMSGRKGASQALAANIDWLVIVTACGESFKPGLIDRFIVASSHAGIKSMIVLNKIDLENAPECKTQVGEYKALGFPVYYLSALTGEGIDVFTEALKNSISSMAGHSGVGKTSIINLLAPGSERMVGEIHKETQRGRHTTTNALMIALPSGGAIIDSPGIRMFSPAGVGRSEVAAHFPGFRKWLTGCKFRDCLHVTEPDCSIRDAVNDGSIDPDRYSSYLRLLESI</sequence>
<organism evidence="5">
    <name type="scientific">hydrothermal vent metagenome</name>
    <dbReference type="NCBI Taxonomy" id="652676"/>
    <lineage>
        <taxon>unclassified sequences</taxon>
        <taxon>metagenomes</taxon>
        <taxon>ecological metagenomes</taxon>
    </lineage>
</organism>